<organism evidence="1 2">
    <name type="scientific">Globisporangium ultimum (strain ATCC 200006 / CBS 805.95 / DAOM BR144)</name>
    <name type="common">Pythium ultimum</name>
    <dbReference type="NCBI Taxonomy" id="431595"/>
    <lineage>
        <taxon>Eukaryota</taxon>
        <taxon>Sar</taxon>
        <taxon>Stramenopiles</taxon>
        <taxon>Oomycota</taxon>
        <taxon>Peronosporomycetes</taxon>
        <taxon>Pythiales</taxon>
        <taxon>Pythiaceae</taxon>
        <taxon>Globisporangium</taxon>
    </lineage>
</organism>
<sequence>MLKVPNSLSYLKVEGSNVKDVSLIVPSDASSDVHSNMSSKSGLK</sequence>
<dbReference type="EnsemblProtists" id="PYU1_T009989">
    <property type="protein sequence ID" value="PYU1_T009989"/>
    <property type="gene ID" value="PYU1_G009971"/>
</dbReference>
<evidence type="ECO:0000313" key="1">
    <source>
        <dbReference type="EnsemblProtists" id="PYU1_T009989"/>
    </source>
</evidence>
<dbReference type="AlphaFoldDB" id="K3WYE0"/>
<dbReference type="HOGENOM" id="CLU_3227603_0_0_1"/>
<accession>K3WYE0</accession>
<dbReference type="EMBL" id="GL376624">
    <property type="status" value="NOT_ANNOTATED_CDS"/>
    <property type="molecule type" value="Genomic_DNA"/>
</dbReference>
<proteinExistence type="predicted"/>
<evidence type="ECO:0000313" key="2">
    <source>
        <dbReference type="Proteomes" id="UP000019132"/>
    </source>
</evidence>
<dbReference type="Proteomes" id="UP000019132">
    <property type="component" value="Unassembled WGS sequence"/>
</dbReference>
<keyword evidence="2" id="KW-1185">Reference proteome</keyword>
<dbReference type="VEuPathDB" id="FungiDB:PYU1_G009971"/>
<name>K3WYE0_GLOUD</name>
<reference evidence="2" key="1">
    <citation type="journal article" date="2010" name="Genome Biol.">
        <title>Genome sequence of the necrotrophic plant pathogen Pythium ultimum reveals original pathogenicity mechanisms and effector repertoire.</title>
        <authorList>
            <person name="Levesque C.A."/>
            <person name="Brouwer H."/>
            <person name="Cano L."/>
            <person name="Hamilton J.P."/>
            <person name="Holt C."/>
            <person name="Huitema E."/>
            <person name="Raffaele S."/>
            <person name="Robideau G.P."/>
            <person name="Thines M."/>
            <person name="Win J."/>
            <person name="Zerillo M.M."/>
            <person name="Beakes G.W."/>
            <person name="Boore J.L."/>
            <person name="Busam D."/>
            <person name="Dumas B."/>
            <person name="Ferriera S."/>
            <person name="Fuerstenberg S.I."/>
            <person name="Gachon C.M."/>
            <person name="Gaulin E."/>
            <person name="Govers F."/>
            <person name="Grenville-Briggs L."/>
            <person name="Horner N."/>
            <person name="Hostetler J."/>
            <person name="Jiang R.H."/>
            <person name="Johnson J."/>
            <person name="Krajaejun T."/>
            <person name="Lin H."/>
            <person name="Meijer H.J."/>
            <person name="Moore B."/>
            <person name="Morris P."/>
            <person name="Phuntmart V."/>
            <person name="Puiu D."/>
            <person name="Shetty J."/>
            <person name="Stajich J.E."/>
            <person name="Tripathy S."/>
            <person name="Wawra S."/>
            <person name="van West P."/>
            <person name="Whitty B.R."/>
            <person name="Coutinho P.M."/>
            <person name="Henrissat B."/>
            <person name="Martin F."/>
            <person name="Thomas P.D."/>
            <person name="Tyler B.M."/>
            <person name="De Vries R.P."/>
            <person name="Kamoun S."/>
            <person name="Yandell M."/>
            <person name="Tisserat N."/>
            <person name="Buell C.R."/>
        </authorList>
    </citation>
    <scope>NUCLEOTIDE SEQUENCE</scope>
    <source>
        <strain evidence="2">DAOM:BR144</strain>
    </source>
</reference>
<reference evidence="2" key="2">
    <citation type="submission" date="2010-04" db="EMBL/GenBank/DDBJ databases">
        <authorList>
            <person name="Buell R."/>
            <person name="Hamilton J."/>
            <person name="Hostetler J."/>
        </authorList>
    </citation>
    <scope>NUCLEOTIDE SEQUENCE [LARGE SCALE GENOMIC DNA]</scope>
    <source>
        <strain evidence="2">DAOM:BR144</strain>
    </source>
</reference>
<protein>
    <submittedName>
        <fullName evidence="1">Uncharacterized protein</fullName>
    </submittedName>
</protein>
<reference evidence="1" key="3">
    <citation type="submission" date="2015-02" db="UniProtKB">
        <authorList>
            <consortium name="EnsemblProtists"/>
        </authorList>
    </citation>
    <scope>IDENTIFICATION</scope>
    <source>
        <strain evidence="1">DAOM BR144</strain>
    </source>
</reference>